<dbReference type="RefSeq" id="WP_099309940.1">
    <property type="nucleotide sequence ID" value="NZ_CP032101.1"/>
</dbReference>
<dbReference type="EMBL" id="CP032101">
    <property type="protein sequence ID" value="AXX88467.1"/>
    <property type="molecule type" value="Genomic_DNA"/>
</dbReference>
<dbReference type="GO" id="GO:0033194">
    <property type="term" value="P:response to hydroperoxide"/>
    <property type="evidence" value="ECO:0007669"/>
    <property type="project" value="TreeGrafter"/>
</dbReference>
<reference evidence="2" key="2">
    <citation type="submission" date="2017-09" db="EMBL/GenBank/DDBJ databases">
        <authorList>
            <person name="Perez-Cataluna A."/>
            <person name="Figueras M.J."/>
            <person name="Salas-Masso N."/>
        </authorList>
    </citation>
    <scope>NUCLEOTIDE SEQUENCE</scope>
    <source>
        <strain evidence="2">CECT 7727</strain>
    </source>
</reference>
<evidence type="ECO:0000313" key="2">
    <source>
        <dbReference type="EMBL" id="PHO16608.1"/>
    </source>
</evidence>
<name>A0A347TPD9_9BACT</name>
<gene>
    <name evidence="1" type="ORF">AMRN_2774</name>
    <name evidence="2" type="ORF">CPH92_00915</name>
</gene>
<dbReference type="PANTHER" id="PTHR30283:SF4">
    <property type="entry name" value="PEROXIDE STRESS RESISTANCE PROTEIN YAAA"/>
    <property type="match status" value="1"/>
</dbReference>
<dbReference type="KEGG" id="amar:AMRN_2774"/>
<organism evidence="1 4">
    <name type="scientific">Malaciobacter marinus</name>
    <dbReference type="NCBI Taxonomy" id="505249"/>
    <lineage>
        <taxon>Bacteria</taxon>
        <taxon>Pseudomonadati</taxon>
        <taxon>Campylobacterota</taxon>
        <taxon>Epsilonproteobacteria</taxon>
        <taxon>Campylobacterales</taxon>
        <taxon>Arcobacteraceae</taxon>
        <taxon>Malaciobacter</taxon>
    </lineage>
</organism>
<evidence type="ECO:0000313" key="4">
    <source>
        <dbReference type="Proteomes" id="UP000264693"/>
    </source>
</evidence>
<dbReference type="AlphaFoldDB" id="A0A347TPD9"/>
<dbReference type="EMBL" id="NXAO01000003">
    <property type="protein sequence ID" value="PHO16608.1"/>
    <property type="molecule type" value="Genomic_DNA"/>
</dbReference>
<dbReference type="InterPro" id="IPR005583">
    <property type="entry name" value="YaaA"/>
</dbReference>
<dbReference type="Pfam" id="PF03883">
    <property type="entry name" value="H2O2_YaaD"/>
    <property type="match status" value="1"/>
</dbReference>
<dbReference type="Proteomes" id="UP000264693">
    <property type="component" value="Chromosome"/>
</dbReference>
<protein>
    <submittedName>
        <fullName evidence="1">Peroxide stress protein YaaA</fullName>
    </submittedName>
</protein>
<dbReference type="Proteomes" id="UP000224740">
    <property type="component" value="Unassembled WGS sequence"/>
</dbReference>
<evidence type="ECO:0000313" key="1">
    <source>
        <dbReference type="EMBL" id="AXX88467.1"/>
    </source>
</evidence>
<accession>A0A347TPD9</accession>
<dbReference type="GO" id="GO:0005829">
    <property type="term" value="C:cytosol"/>
    <property type="evidence" value="ECO:0007669"/>
    <property type="project" value="TreeGrafter"/>
</dbReference>
<evidence type="ECO:0000313" key="3">
    <source>
        <dbReference type="Proteomes" id="UP000224740"/>
    </source>
</evidence>
<dbReference type="PANTHER" id="PTHR30283">
    <property type="entry name" value="PEROXIDE STRESS RESPONSE PROTEIN YAAA"/>
    <property type="match status" value="1"/>
</dbReference>
<keyword evidence="3" id="KW-1185">Reference proteome</keyword>
<reference evidence="3" key="1">
    <citation type="submission" date="2017-09" db="EMBL/GenBank/DDBJ databases">
        <title>Arcobacter canalis sp. nov., a new species isolated from a water canal contaminated with urban sewage.</title>
        <authorList>
            <person name="Perez-Cataluna A."/>
            <person name="Salas-Masso N."/>
            <person name="Figueras M.J."/>
        </authorList>
    </citation>
    <scope>NUCLEOTIDE SEQUENCE [LARGE SCALE GENOMIC DNA]</scope>
    <source>
        <strain evidence="3">CECT 7727</strain>
    </source>
</reference>
<sequence length="245" mass="28554">MKILLAPAETKNPNGDSKPYCEENFFLKELFSKREEIFELYENHIKSLDLQELSKWFGLKKIEEVKRYKQSLKNKPTMKAIQRYNGVAFDALAYDSLDNKQKAYIDDNVVLFSNLFGPIKASDLIPDYKYKQGAKLPNINVEKFYLENFSLALDDYLGEEIIDLRAGHYEKFYKVKKANVLTFKFLKDNKVVSHWAKHYRGILLKHLATNNISSIAEFLASNIEGLKLVEIQEKKNIKLLVMQIE</sequence>
<proteinExistence type="predicted"/>
<reference evidence="1 4" key="3">
    <citation type="submission" date="2018-08" db="EMBL/GenBank/DDBJ databases">
        <title>Complete genome of the Arcobacter marinus type strain JCM 15502.</title>
        <authorList>
            <person name="Miller W.G."/>
            <person name="Yee E."/>
            <person name="Huynh S."/>
            <person name="Parker C.T."/>
        </authorList>
    </citation>
    <scope>NUCLEOTIDE SEQUENCE [LARGE SCALE GENOMIC DNA]</scope>
    <source>
        <strain evidence="1 4">JCM 15502</strain>
    </source>
</reference>